<organism evidence="3 4">
    <name type="scientific">Anisodus tanguticus</name>
    <dbReference type="NCBI Taxonomy" id="243964"/>
    <lineage>
        <taxon>Eukaryota</taxon>
        <taxon>Viridiplantae</taxon>
        <taxon>Streptophyta</taxon>
        <taxon>Embryophyta</taxon>
        <taxon>Tracheophyta</taxon>
        <taxon>Spermatophyta</taxon>
        <taxon>Magnoliopsida</taxon>
        <taxon>eudicotyledons</taxon>
        <taxon>Gunneridae</taxon>
        <taxon>Pentapetalae</taxon>
        <taxon>asterids</taxon>
        <taxon>lamiids</taxon>
        <taxon>Solanales</taxon>
        <taxon>Solanaceae</taxon>
        <taxon>Solanoideae</taxon>
        <taxon>Hyoscyameae</taxon>
        <taxon>Anisodus</taxon>
    </lineage>
</organism>
<dbReference type="EMBL" id="JAVYJV010000001">
    <property type="protein sequence ID" value="KAK4380006.1"/>
    <property type="molecule type" value="Genomic_DNA"/>
</dbReference>
<feature type="domain" description="Glycosyltransferase N-terminal" evidence="2">
    <location>
        <begin position="9"/>
        <end position="144"/>
    </location>
</feature>
<proteinExistence type="inferred from homology"/>
<keyword evidence="4" id="KW-1185">Reference proteome</keyword>
<accession>A0AAE1VW56</accession>
<dbReference type="PANTHER" id="PTHR48044">
    <property type="entry name" value="GLYCOSYLTRANSFERASE"/>
    <property type="match status" value="1"/>
</dbReference>
<dbReference type="SUPFAM" id="SSF53756">
    <property type="entry name" value="UDP-Glycosyltransferase/glycogen phosphorylase"/>
    <property type="match status" value="1"/>
</dbReference>
<name>A0AAE1VW56_9SOLA</name>
<comment type="caution">
    <text evidence="3">The sequence shown here is derived from an EMBL/GenBank/DDBJ whole genome shotgun (WGS) entry which is preliminary data.</text>
</comment>
<evidence type="ECO:0000259" key="2">
    <source>
        <dbReference type="Pfam" id="PF26168"/>
    </source>
</evidence>
<dbReference type="GO" id="GO:1901135">
    <property type="term" value="P:carbohydrate derivative metabolic process"/>
    <property type="evidence" value="ECO:0007669"/>
    <property type="project" value="UniProtKB-ARBA"/>
</dbReference>
<evidence type="ECO:0000313" key="4">
    <source>
        <dbReference type="Proteomes" id="UP001291623"/>
    </source>
</evidence>
<dbReference type="Gene3D" id="3.40.50.2000">
    <property type="entry name" value="Glycogen Phosphorylase B"/>
    <property type="match status" value="1"/>
</dbReference>
<sequence length="191" mass="22049">MAAKETSFKILMLPWLAHGHISPNLELAKKLFKRNFQIYFCSTPINLCSIKKSFSQITNSSELQFEIQLVEFHLPSLPQLPPHYYTTHGLPPHLMSTLVKALEIARPAFSDILESHKPHLIMYDVNFAWAMEMEMSHNIPALHFHITGDTAKAFFLRTFKHRGRQFPFASIFLKSYEISKLRHVESSSNHG</sequence>
<protein>
    <recommendedName>
        <fullName evidence="2">Glycosyltransferase N-terminal domain-containing protein</fullName>
    </recommendedName>
</protein>
<evidence type="ECO:0000256" key="1">
    <source>
        <dbReference type="ARBA" id="ARBA00009995"/>
    </source>
</evidence>
<dbReference type="Proteomes" id="UP001291623">
    <property type="component" value="Unassembled WGS sequence"/>
</dbReference>
<gene>
    <name evidence="3" type="ORF">RND71_001868</name>
</gene>
<evidence type="ECO:0000313" key="3">
    <source>
        <dbReference type="EMBL" id="KAK4380006.1"/>
    </source>
</evidence>
<dbReference type="PANTHER" id="PTHR48044:SF29">
    <property type="entry name" value="GLYCOSYLTRANSFERASE"/>
    <property type="match status" value="1"/>
</dbReference>
<dbReference type="GO" id="GO:0008194">
    <property type="term" value="F:UDP-glycosyltransferase activity"/>
    <property type="evidence" value="ECO:0007669"/>
    <property type="project" value="UniProtKB-ARBA"/>
</dbReference>
<dbReference type="AlphaFoldDB" id="A0AAE1VW56"/>
<dbReference type="InterPro" id="IPR058980">
    <property type="entry name" value="Glyco_transf_N"/>
</dbReference>
<reference evidence="3" key="1">
    <citation type="submission" date="2023-12" db="EMBL/GenBank/DDBJ databases">
        <title>Genome assembly of Anisodus tanguticus.</title>
        <authorList>
            <person name="Wang Y.-J."/>
        </authorList>
    </citation>
    <scope>NUCLEOTIDE SEQUENCE</scope>
    <source>
        <strain evidence="3">KB-2021</strain>
        <tissue evidence="3">Leaf</tissue>
    </source>
</reference>
<comment type="similarity">
    <text evidence="1">Belongs to the UDP-glycosyltransferase family.</text>
</comment>
<dbReference type="Pfam" id="PF26168">
    <property type="entry name" value="Glyco_transf_N"/>
    <property type="match status" value="1"/>
</dbReference>